<dbReference type="EMBL" id="QFPX01000007">
    <property type="protein sequence ID" value="PZQ55094.1"/>
    <property type="molecule type" value="Genomic_DNA"/>
</dbReference>
<evidence type="ECO:0000313" key="8">
    <source>
        <dbReference type="EMBL" id="PZQ55094.1"/>
    </source>
</evidence>
<name>A0A2W5NQ71_9SPHN</name>
<dbReference type="PANTHER" id="PTHR12992:SF11">
    <property type="entry name" value="MITOCHONDRIAL COENZYME A DIPHOSPHATASE NUDT8"/>
    <property type="match status" value="1"/>
</dbReference>
<accession>A0A2W5NQ71</accession>
<dbReference type="NCBIfam" id="NF007980">
    <property type="entry name" value="PRK10707.1"/>
    <property type="match status" value="1"/>
</dbReference>
<keyword evidence="3" id="KW-0479">Metal-binding</keyword>
<dbReference type="Proteomes" id="UP000249082">
    <property type="component" value="Unassembled WGS sequence"/>
</dbReference>
<keyword evidence="5" id="KW-0460">Magnesium</keyword>
<dbReference type="InterPro" id="IPR000086">
    <property type="entry name" value="NUDIX_hydrolase_dom"/>
</dbReference>
<comment type="cofactor">
    <cofactor evidence="2">
        <name>Mg(2+)</name>
        <dbReference type="ChEBI" id="CHEBI:18420"/>
    </cofactor>
</comment>
<keyword evidence="4" id="KW-0378">Hydrolase</keyword>
<dbReference type="GO" id="GO:0010945">
    <property type="term" value="F:coenzyme A diphosphatase activity"/>
    <property type="evidence" value="ECO:0007669"/>
    <property type="project" value="InterPro"/>
</dbReference>
<dbReference type="AlphaFoldDB" id="A0A2W5NQ71"/>
<organism evidence="8 9">
    <name type="scientific">Novosphingobium pentaromativorans</name>
    <dbReference type="NCBI Taxonomy" id="205844"/>
    <lineage>
        <taxon>Bacteria</taxon>
        <taxon>Pseudomonadati</taxon>
        <taxon>Pseudomonadota</taxon>
        <taxon>Alphaproteobacteria</taxon>
        <taxon>Sphingomonadales</taxon>
        <taxon>Sphingomonadaceae</taxon>
        <taxon>Novosphingobium</taxon>
    </lineage>
</organism>
<gene>
    <name evidence="8" type="ORF">DI555_10560</name>
</gene>
<dbReference type="PROSITE" id="PS00893">
    <property type="entry name" value="NUDIX_BOX"/>
    <property type="match status" value="1"/>
</dbReference>
<comment type="cofactor">
    <cofactor evidence="1">
        <name>Mn(2+)</name>
        <dbReference type="ChEBI" id="CHEBI:29035"/>
    </cofactor>
</comment>
<dbReference type="InterPro" id="IPR020084">
    <property type="entry name" value="NUDIX_hydrolase_CS"/>
</dbReference>
<evidence type="ECO:0000256" key="5">
    <source>
        <dbReference type="ARBA" id="ARBA00022842"/>
    </source>
</evidence>
<evidence type="ECO:0000256" key="2">
    <source>
        <dbReference type="ARBA" id="ARBA00001946"/>
    </source>
</evidence>
<dbReference type="InterPro" id="IPR045121">
    <property type="entry name" value="CoAse"/>
</dbReference>
<dbReference type="PANTHER" id="PTHR12992">
    <property type="entry name" value="NUDIX HYDROLASE"/>
    <property type="match status" value="1"/>
</dbReference>
<dbReference type="PROSITE" id="PS51462">
    <property type="entry name" value="NUDIX"/>
    <property type="match status" value="1"/>
</dbReference>
<evidence type="ECO:0000259" key="7">
    <source>
        <dbReference type="PROSITE" id="PS51462"/>
    </source>
</evidence>
<proteinExistence type="predicted"/>
<evidence type="ECO:0000256" key="6">
    <source>
        <dbReference type="ARBA" id="ARBA00023211"/>
    </source>
</evidence>
<dbReference type="InterPro" id="IPR015797">
    <property type="entry name" value="NUDIX_hydrolase-like_dom_sf"/>
</dbReference>
<dbReference type="Pfam" id="PF00293">
    <property type="entry name" value="NUDIX"/>
    <property type="match status" value="1"/>
</dbReference>
<dbReference type="GO" id="GO:0046872">
    <property type="term" value="F:metal ion binding"/>
    <property type="evidence" value="ECO:0007669"/>
    <property type="project" value="UniProtKB-KW"/>
</dbReference>
<protein>
    <submittedName>
        <fullName evidence="8">CoA pyrophosphatase</fullName>
    </submittedName>
</protein>
<evidence type="ECO:0000313" key="9">
    <source>
        <dbReference type="Proteomes" id="UP000249082"/>
    </source>
</evidence>
<reference evidence="8 9" key="1">
    <citation type="submission" date="2017-08" db="EMBL/GenBank/DDBJ databases">
        <title>Infants hospitalized years apart are colonized by the same room-sourced microbial strains.</title>
        <authorList>
            <person name="Brooks B."/>
            <person name="Olm M.R."/>
            <person name="Firek B.A."/>
            <person name="Baker R."/>
            <person name="Thomas B.C."/>
            <person name="Morowitz M.J."/>
            <person name="Banfield J.F."/>
        </authorList>
    </citation>
    <scope>NUCLEOTIDE SEQUENCE [LARGE SCALE GENOMIC DNA]</scope>
    <source>
        <strain evidence="8">S2_005_002_R2_33</strain>
    </source>
</reference>
<evidence type="ECO:0000256" key="1">
    <source>
        <dbReference type="ARBA" id="ARBA00001936"/>
    </source>
</evidence>
<evidence type="ECO:0000256" key="4">
    <source>
        <dbReference type="ARBA" id="ARBA00022801"/>
    </source>
</evidence>
<evidence type="ECO:0000256" key="3">
    <source>
        <dbReference type="ARBA" id="ARBA00022723"/>
    </source>
</evidence>
<feature type="domain" description="Nudix hydrolase" evidence="7">
    <location>
        <begin position="35"/>
        <end position="166"/>
    </location>
</feature>
<dbReference type="SUPFAM" id="SSF55811">
    <property type="entry name" value="Nudix"/>
    <property type="match status" value="1"/>
</dbReference>
<sequence>MSTLFEDVSRRFAAGHETVPDELWIDPRIHRIESFKPAAVLITLTERPRPGMLLLHRPSTMRAHPGQIAFPGGRLDPGETAVEGALREAEEELGIHPRDVQVIGTSDLYRTGSGYEITPVIGVIPPDLPIVPNPAEVAQWFEAPAEFVLDPANQKTKWLEWEGDRHAFVEINWYDHRIWGVTGAILHNLARRLNWND</sequence>
<dbReference type="CDD" id="cd03426">
    <property type="entry name" value="NUDIX_CoAse_Nudt7"/>
    <property type="match status" value="1"/>
</dbReference>
<comment type="caution">
    <text evidence="8">The sequence shown here is derived from an EMBL/GenBank/DDBJ whole genome shotgun (WGS) entry which is preliminary data.</text>
</comment>
<keyword evidence="6" id="KW-0464">Manganese</keyword>
<dbReference type="Gene3D" id="3.90.79.10">
    <property type="entry name" value="Nucleoside Triphosphate Pyrophosphohydrolase"/>
    <property type="match status" value="1"/>
</dbReference>